<gene>
    <name evidence="7 10" type="primary">pth</name>
    <name evidence="10" type="ORF">BWX89_00474</name>
</gene>
<dbReference type="HAMAP" id="MF_00083">
    <property type="entry name" value="Pept_tRNA_hydro_bact"/>
    <property type="match status" value="1"/>
</dbReference>
<keyword evidence="3 7" id="KW-0378">Hydrolase</keyword>
<feature type="binding site" evidence="7">
    <location>
        <position position="64"/>
    </location>
    <ligand>
        <name>tRNA</name>
        <dbReference type="ChEBI" id="CHEBI:17843"/>
    </ligand>
</feature>
<dbReference type="Pfam" id="PF01195">
    <property type="entry name" value="Pept_tRNA_hydro"/>
    <property type="match status" value="1"/>
</dbReference>
<comment type="function">
    <text evidence="7">Catalyzes the release of premature peptidyl moieties from peptidyl-tRNA molecules trapped in stalled 50S ribosomal subunits, and thus maintains levels of free tRNAs and 50S ribosomes.</text>
</comment>
<dbReference type="GO" id="GO:0005737">
    <property type="term" value="C:cytoplasm"/>
    <property type="evidence" value="ECO:0007669"/>
    <property type="project" value="UniProtKB-SubCell"/>
</dbReference>
<evidence type="ECO:0000256" key="6">
    <source>
        <dbReference type="ARBA" id="ARBA00050038"/>
    </source>
</evidence>
<evidence type="ECO:0000256" key="7">
    <source>
        <dbReference type="HAMAP-Rule" id="MF_00083"/>
    </source>
</evidence>
<organism evidence="10">
    <name type="scientific">candidate division TA06 bacterium ADurb.Bin131</name>
    <dbReference type="NCBI Taxonomy" id="1852827"/>
    <lineage>
        <taxon>Bacteria</taxon>
        <taxon>Bacteria division TA06</taxon>
    </lineage>
</organism>
<feature type="active site" description="Proton acceptor" evidence="7">
    <location>
        <position position="18"/>
    </location>
</feature>
<dbReference type="InterPro" id="IPR036416">
    <property type="entry name" value="Pept_tRNA_hydro_sf"/>
</dbReference>
<dbReference type="CDD" id="cd00462">
    <property type="entry name" value="PTH"/>
    <property type="match status" value="1"/>
</dbReference>
<dbReference type="Proteomes" id="UP000485562">
    <property type="component" value="Unassembled WGS sequence"/>
</dbReference>
<protein>
    <recommendedName>
        <fullName evidence="6 7">Peptidyl-tRNA hydrolase</fullName>
        <shortName evidence="7">Pth</shortName>
        <ecNumber evidence="1 7">3.1.1.29</ecNumber>
    </recommendedName>
</protein>
<keyword evidence="4 7" id="KW-0694">RNA-binding</keyword>
<evidence type="ECO:0000256" key="8">
    <source>
        <dbReference type="RuleBase" id="RU000673"/>
    </source>
</evidence>
<evidence type="ECO:0000256" key="2">
    <source>
        <dbReference type="ARBA" id="ARBA00022555"/>
    </source>
</evidence>
<dbReference type="GO" id="GO:0000049">
    <property type="term" value="F:tRNA binding"/>
    <property type="evidence" value="ECO:0007669"/>
    <property type="project" value="UniProtKB-UniRule"/>
</dbReference>
<comment type="catalytic activity">
    <reaction evidence="7 8">
        <text>an N-acyl-L-alpha-aminoacyl-tRNA + H2O = an N-acyl-L-amino acid + a tRNA + H(+)</text>
        <dbReference type="Rhea" id="RHEA:54448"/>
        <dbReference type="Rhea" id="RHEA-COMP:10123"/>
        <dbReference type="Rhea" id="RHEA-COMP:13883"/>
        <dbReference type="ChEBI" id="CHEBI:15377"/>
        <dbReference type="ChEBI" id="CHEBI:15378"/>
        <dbReference type="ChEBI" id="CHEBI:59874"/>
        <dbReference type="ChEBI" id="CHEBI:78442"/>
        <dbReference type="ChEBI" id="CHEBI:138191"/>
        <dbReference type="EC" id="3.1.1.29"/>
    </reaction>
</comment>
<evidence type="ECO:0000256" key="5">
    <source>
        <dbReference type="ARBA" id="ARBA00038063"/>
    </source>
</evidence>
<dbReference type="EC" id="3.1.1.29" evidence="1 7"/>
<sequence length="193" mass="21606">MVILGLGNPDRKYACTRHNAGKHVIDELLTRKTEEIQNWRSKYFRAWEIKINSHITVVAKPRTFMNESGKAALAINTKFCINPCELLVIYDDINLPLGKLRIRKKGSSGGHKGVQSIIDNLNTENFPRIRIGIGMPANGQNLVEYVLSDFTEEEKNTADEMVKNAADAVELILKEGIEKAMAKINGQNETSLP</sequence>
<dbReference type="PANTHER" id="PTHR17224">
    <property type="entry name" value="PEPTIDYL-TRNA HYDROLASE"/>
    <property type="match status" value="1"/>
</dbReference>
<dbReference type="AlphaFoldDB" id="A0A1V6CCH0"/>
<accession>A0A1V6CCH0</accession>
<dbReference type="EMBL" id="MWDQ01000036">
    <property type="protein sequence ID" value="OQB74570.1"/>
    <property type="molecule type" value="Genomic_DNA"/>
</dbReference>
<dbReference type="GO" id="GO:0006515">
    <property type="term" value="P:protein quality control for misfolded or incompletely synthesized proteins"/>
    <property type="evidence" value="ECO:0007669"/>
    <property type="project" value="UniProtKB-UniRule"/>
</dbReference>
<dbReference type="GO" id="GO:0072344">
    <property type="term" value="P:rescue of stalled ribosome"/>
    <property type="evidence" value="ECO:0007669"/>
    <property type="project" value="UniProtKB-UniRule"/>
</dbReference>
<proteinExistence type="inferred from homology"/>
<evidence type="ECO:0000256" key="9">
    <source>
        <dbReference type="RuleBase" id="RU004320"/>
    </source>
</evidence>
<feature type="binding site" evidence="7">
    <location>
        <position position="13"/>
    </location>
    <ligand>
        <name>tRNA</name>
        <dbReference type="ChEBI" id="CHEBI:17843"/>
    </ligand>
</feature>
<name>A0A1V6CCH0_UNCT6</name>
<dbReference type="PANTHER" id="PTHR17224:SF1">
    <property type="entry name" value="PEPTIDYL-TRNA HYDROLASE"/>
    <property type="match status" value="1"/>
</dbReference>
<comment type="subunit">
    <text evidence="7">Monomer.</text>
</comment>
<evidence type="ECO:0000313" key="10">
    <source>
        <dbReference type="EMBL" id="OQB74570.1"/>
    </source>
</evidence>
<comment type="caution">
    <text evidence="10">The sequence shown here is derived from an EMBL/GenBank/DDBJ whole genome shotgun (WGS) entry which is preliminary data.</text>
</comment>
<reference evidence="10" key="1">
    <citation type="submission" date="2017-02" db="EMBL/GenBank/DDBJ databases">
        <title>Delving into the versatile metabolic prowess of the omnipresent phylum Bacteroidetes.</title>
        <authorList>
            <person name="Nobu M.K."/>
            <person name="Mei R."/>
            <person name="Narihiro T."/>
            <person name="Kuroda K."/>
            <person name="Liu W.-T."/>
        </authorList>
    </citation>
    <scope>NUCLEOTIDE SEQUENCE</scope>
    <source>
        <strain evidence="10">ADurb.Bin131</strain>
    </source>
</reference>
<keyword evidence="2 7" id="KW-0820">tRNA-binding</keyword>
<comment type="caution">
    <text evidence="7">Lacks conserved residue(s) required for the propagation of feature annotation.</text>
</comment>
<dbReference type="GO" id="GO:0004045">
    <property type="term" value="F:peptidyl-tRNA hydrolase activity"/>
    <property type="evidence" value="ECO:0007669"/>
    <property type="project" value="UniProtKB-UniRule"/>
</dbReference>
<evidence type="ECO:0000256" key="1">
    <source>
        <dbReference type="ARBA" id="ARBA00013260"/>
    </source>
</evidence>
<dbReference type="NCBIfam" id="TIGR00447">
    <property type="entry name" value="pth"/>
    <property type="match status" value="1"/>
</dbReference>
<feature type="site" description="Discriminates between blocked and unblocked aminoacyl-tRNA" evidence="7">
    <location>
        <position position="8"/>
    </location>
</feature>
<dbReference type="SUPFAM" id="SSF53178">
    <property type="entry name" value="Peptidyl-tRNA hydrolase-like"/>
    <property type="match status" value="1"/>
</dbReference>
<dbReference type="InterPro" id="IPR001328">
    <property type="entry name" value="Pept_tRNA_hydro"/>
</dbReference>
<dbReference type="Gene3D" id="3.40.50.1470">
    <property type="entry name" value="Peptidyl-tRNA hydrolase"/>
    <property type="match status" value="1"/>
</dbReference>
<comment type="subcellular location">
    <subcellularLocation>
        <location evidence="7">Cytoplasm</location>
    </subcellularLocation>
</comment>
<evidence type="ECO:0000256" key="4">
    <source>
        <dbReference type="ARBA" id="ARBA00022884"/>
    </source>
</evidence>
<keyword evidence="7" id="KW-0963">Cytoplasm</keyword>
<comment type="function">
    <text evidence="7">Hydrolyzes ribosome-free peptidyl-tRNAs (with 1 or more amino acids incorporated), which drop off the ribosome during protein synthesis, or as a result of ribosome stalling.</text>
</comment>
<dbReference type="InterPro" id="IPR018171">
    <property type="entry name" value="Pept_tRNA_hydro_CS"/>
</dbReference>
<feature type="site" description="Stabilizes the basic form of H active site to accept a proton" evidence="7">
    <location>
        <position position="91"/>
    </location>
</feature>
<dbReference type="FunFam" id="3.40.50.1470:FF:000001">
    <property type="entry name" value="Peptidyl-tRNA hydrolase"/>
    <property type="match status" value="1"/>
</dbReference>
<feature type="binding site" evidence="7">
    <location>
        <position position="66"/>
    </location>
    <ligand>
        <name>tRNA</name>
        <dbReference type="ChEBI" id="CHEBI:17843"/>
    </ligand>
</feature>
<dbReference type="PROSITE" id="PS01195">
    <property type="entry name" value="PEPT_TRNA_HYDROL_1"/>
    <property type="match status" value="1"/>
</dbReference>
<evidence type="ECO:0000256" key="3">
    <source>
        <dbReference type="ARBA" id="ARBA00022801"/>
    </source>
</evidence>
<comment type="similarity">
    <text evidence="5 7 9">Belongs to the PTH family.</text>
</comment>